<gene>
    <name evidence="2" type="primary">LOC141575745</name>
</gene>
<evidence type="ECO:0000313" key="1">
    <source>
        <dbReference type="Proteomes" id="UP001732780"/>
    </source>
</evidence>
<name>A0AC58PPK8_CAMBA</name>
<reference evidence="2" key="1">
    <citation type="submission" date="2025-08" db="UniProtKB">
        <authorList>
            <consortium name="RefSeq"/>
        </authorList>
    </citation>
    <scope>IDENTIFICATION</scope>
    <source>
        <tissue evidence="2">Blood</tissue>
    </source>
</reference>
<protein>
    <submittedName>
        <fullName evidence="2">Ankyrin repeat domain-containing protein 26-like isoform X1</fullName>
    </submittedName>
</protein>
<organism evidence="1 2">
    <name type="scientific">Camelus bactrianus</name>
    <name type="common">Bactrian camel</name>
    <dbReference type="NCBI Taxonomy" id="9837"/>
    <lineage>
        <taxon>Eukaryota</taxon>
        <taxon>Metazoa</taxon>
        <taxon>Chordata</taxon>
        <taxon>Craniata</taxon>
        <taxon>Vertebrata</taxon>
        <taxon>Euteleostomi</taxon>
        <taxon>Mammalia</taxon>
        <taxon>Eutheria</taxon>
        <taxon>Laurasiatheria</taxon>
        <taxon>Artiodactyla</taxon>
        <taxon>Tylopoda</taxon>
        <taxon>Camelidae</taxon>
        <taxon>Camelus</taxon>
    </lineage>
</organism>
<dbReference type="Proteomes" id="UP001732780">
    <property type="component" value="Chromosome 32"/>
</dbReference>
<dbReference type="RefSeq" id="XP_074211974.1">
    <property type="nucleotide sequence ID" value="XM_074355873.1"/>
</dbReference>
<keyword evidence="1" id="KW-1185">Reference proteome</keyword>
<sequence>MSKRTIHRTAGTLAGPCPWPVQQRHVCALPWLVRGLRNLRERARPGEGRPRTALHLACASGRSSVVALLIQWKCDLDARDKESKTALIKAVQCRKEACVSILLKRGADPNLADDCQNTALHYAVLAEDTSVAAELLRYKANIEAINKYNFTPFLVAVRENKEEMVEFLIENGANVHAVDMRQRSALMLAAHHDSPDIVKLLLQKHVNACSLDFQGWSAERYACCNGFKHIYQMIVDYKDGKIPNIPPQSSDPGQSSAKKSLPSSHTGAENIQEKLQLSGKDDKEEMVVKLGTSNGSRVDPLKNVEQKTDLVVEVSPSNEDISVIRVSPKHDTDDSRPPSDDDLALAPKSTSEIQLPKHVGHLSGAAGLREKNTLNGQTEKSTEKYPHLKPAVGVKDSVPKKTGAMKNLQRFKSADLDLESTSEEEQERLDGSENNHSQVKEQMNSVDGLDDLTLSPGTASEDCESLFPNYKNTLRLIERLGPESKDSDRLLKIQDPVDSFRSVELKESDSTRLRGKLKEMENKVNWLHTELLKTREAKSQLKLQNVEWERELRHMRFTLEQETKKKNAYTLYEKSKDDLKRKEKQDNEQVYLKQQLESTARALECKPKSVRNKPNQVLEERNDAQRQLSQEQNARVIQDEILAHHLSQQKEAEKAKKMNAEDTMDFELSDPKDSSEVLPQQLPEAERQFRGPEIELHPRRDALRPTTLVLECVRRDRGQAQRSNKETEPLSQSKQGEVSKYTGKQAFLEERVCKLQSENTLLRQRLEVAQNEGGSEETILNAPQLFLDHMGKLEAMSRRVLMLEEGNKELIDECRCLKHRLCQYETDRAEMEARMRQLQQELTDTRKKVSMLEASLEVTAHHQSNSENKRRDGERKSHGTANPNADLPAKEESTSSVLLRLSAETQLLLKELLPVKEMQKKCEALEEEKKKLEEEAVNLRRHLEMNPVERSQVGQYERETEEQARRDVAEALKELGRAVQHRQKTEEQARHGVVEKLKEISQFLQAQAAFQENVLREHKRASVSQTEHRVKDLEPELKSDSNENKLEKYKQLYLKELENRKSLSSQLTSVNERLAEVSTELLLERQHKRSFPGFVPARPVGGPPSAAGTSVEAKRSPTRRRNFRTFSDPSTT</sequence>
<accession>A0AC58PPK8</accession>
<evidence type="ECO:0000313" key="2">
    <source>
        <dbReference type="RefSeq" id="XP_074211974.1"/>
    </source>
</evidence>
<proteinExistence type="predicted"/>